<dbReference type="EMBL" id="QAPG01010709">
    <property type="protein sequence ID" value="TDZ14006.1"/>
    <property type="molecule type" value="Genomic_DNA"/>
</dbReference>
<gene>
    <name evidence="7" type="ORF">C8035_v002934</name>
</gene>
<keyword evidence="8" id="KW-1185">Reference proteome</keyword>
<organism evidence="7 8">
    <name type="scientific">Colletotrichum spinosum</name>
    <dbReference type="NCBI Taxonomy" id="1347390"/>
    <lineage>
        <taxon>Eukaryota</taxon>
        <taxon>Fungi</taxon>
        <taxon>Dikarya</taxon>
        <taxon>Ascomycota</taxon>
        <taxon>Pezizomycotina</taxon>
        <taxon>Sordariomycetes</taxon>
        <taxon>Hypocreomycetidae</taxon>
        <taxon>Glomerellales</taxon>
        <taxon>Glomerellaceae</taxon>
        <taxon>Colletotrichum</taxon>
        <taxon>Colletotrichum orbiculare species complex</taxon>
    </lineage>
</organism>
<comment type="caution">
    <text evidence="7">The sequence shown here is derived from an EMBL/GenBank/DDBJ whole genome shotgun (WGS) entry which is preliminary data.</text>
</comment>
<dbReference type="PANTHER" id="PTHR16932">
    <property type="entry name" value="INTERFERON ALPHA-INDUCIBLE PROTEIN 27"/>
    <property type="match status" value="1"/>
</dbReference>
<dbReference type="PANTHER" id="PTHR16932:SF18">
    <property type="entry name" value="INTERFERON, ALPHA-INDUCIBLE PROTEIN 27-LIKE 2"/>
    <property type="match status" value="1"/>
</dbReference>
<dbReference type="InterPro" id="IPR009311">
    <property type="entry name" value="IFI6/IFI27-like"/>
</dbReference>
<keyword evidence="3" id="KW-0812">Transmembrane</keyword>
<proteinExistence type="inferred from homology"/>
<dbReference type="Proteomes" id="UP000295083">
    <property type="component" value="Unassembled WGS sequence"/>
</dbReference>
<protein>
    <submittedName>
        <fullName evidence="7">Uncharacterized protein</fullName>
    </submittedName>
</protein>
<evidence type="ECO:0000313" key="7">
    <source>
        <dbReference type="EMBL" id="TDZ14006.1"/>
    </source>
</evidence>
<dbReference type="AlphaFoldDB" id="A0A4R8PP98"/>
<reference evidence="7 8" key="1">
    <citation type="submission" date="2018-11" db="EMBL/GenBank/DDBJ databases">
        <title>Genome sequence and assembly of Colletotrichum spinosum.</title>
        <authorList>
            <person name="Gan P."/>
            <person name="Shirasu K."/>
        </authorList>
    </citation>
    <scope>NUCLEOTIDE SEQUENCE [LARGE SCALE GENOMIC DNA]</scope>
    <source>
        <strain evidence="7 8">CBS 515.97</strain>
    </source>
</reference>
<evidence type="ECO:0000256" key="4">
    <source>
        <dbReference type="ARBA" id="ARBA00022989"/>
    </source>
</evidence>
<evidence type="ECO:0000256" key="6">
    <source>
        <dbReference type="SAM" id="SignalP"/>
    </source>
</evidence>
<keyword evidence="6" id="KW-0732">Signal</keyword>
<evidence type="ECO:0000256" key="1">
    <source>
        <dbReference type="ARBA" id="ARBA00004141"/>
    </source>
</evidence>
<dbReference type="Gene3D" id="6.10.110.10">
    <property type="match status" value="1"/>
</dbReference>
<feature type="chain" id="PRO_5020533634" evidence="6">
    <location>
        <begin position="22"/>
        <end position="296"/>
    </location>
</feature>
<comment type="similarity">
    <text evidence="2">Belongs to the IFI6/IFI27 family.</text>
</comment>
<evidence type="ECO:0000256" key="2">
    <source>
        <dbReference type="ARBA" id="ARBA00007262"/>
    </source>
</evidence>
<sequence>MKITAILLFVVLALAFGGVFGYTGNIGNYERLGERRDALPGLFNFNQAQKWVYQAAQDVSKTAKKAAENPDLRAKVATATDSVKLHLSEAATMAGEAADSVRKLVDQTVDAFGPDVTIGVIDDDQIADVSPIFADDLAATPVDMLQSPVSAVWAGFSDDLRAMGESALKSLADFVEWVGAEYDRILDWKRKNPKKAIAFSVMGFGLVLNVVPGAVSGPVLQILAFGPGGVVAQSVAALVHGLIGDVAAGSIFAMLQSAGAGGYGLGIVNGGIRAAGGIVTSAAAVDYLNDLINEMM</sequence>
<accession>A0A4R8PP98</accession>
<name>A0A4R8PP98_9PEZI</name>
<keyword evidence="5" id="KW-0472">Membrane</keyword>
<dbReference type="GO" id="GO:0016020">
    <property type="term" value="C:membrane"/>
    <property type="evidence" value="ECO:0007669"/>
    <property type="project" value="UniProtKB-SubCell"/>
</dbReference>
<comment type="subcellular location">
    <subcellularLocation>
        <location evidence="1">Membrane</location>
        <topology evidence="1">Multi-pass membrane protein</topology>
    </subcellularLocation>
</comment>
<evidence type="ECO:0000256" key="5">
    <source>
        <dbReference type="ARBA" id="ARBA00023136"/>
    </source>
</evidence>
<dbReference type="InterPro" id="IPR038213">
    <property type="entry name" value="IFI6/IFI27-like_sf"/>
</dbReference>
<evidence type="ECO:0000313" key="8">
    <source>
        <dbReference type="Proteomes" id="UP000295083"/>
    </source>
</evidence>
<feature type="signal peptide" evidence="6">
    <location>
        <begin position="1"/>
        <end position="21"/>
    </location>
</feature>
<keyword evidence="4" id="KW-1133">Transmembrane helix</keyword>
<evidence type="ECO:0000256" key="3">
    <source>
        <dbReference type="ARBA" id="ARBA00022692"/>
    </source>
</evidence>